<dbReference type="RefSeq" id="WP_106139463.1">
    <property type="nucleotide sequence ID" value="NZ_PVTE01000018.1"/>
</dbReference>
<dbReference type="EMBL" id="PVTE01000018">
    <property type="protein sequence ID" value="PRY34173.1"/>
    <property type="molecule type" value="Genomic_DNA"/>
</dbReference>
<dbReference type="CDD" id="cd12105">
    <property type="entry name" value="HmuY"/>
    <property type="match status" value="1"/>
</dbReference>
<keyword evidence="1" id="KW-0732">Signal</keyword>
<organism evidence="2 3">
    <name type="scientific">Spirosoma oryzae</name>
    <dbReference type="NCBI Taxonomy" id="1469603"/>
    <lineage>
        <taxon>Bacteria</taxon>
        <taxon>Pseudomonadati</taxon>
        <taxon>Bacteroidota</taxon>
        <taxon>Cytophagia</taxon>
        <taxon>Cytophagales</taxon>
        <taxon>Cytophagaceae</taxon>
        <taxon>Spirosoma</taxon>
    </lineage>
</organism>
<dbReference type="OrthoDB" id="5510929at2"/>
<protein>
    <submittedName>
        <fullName evidence="2">Heme-binding HmuY-like protein</fullName>
    </submittedName>
</protein>
<reference evidence="2 3" key="1">
    <citation type="submission" date="2018-03" db="EMBL/GenBank/DDBJ databases">
        <title>Genomic Encyclopedia of Archaeal and Bacterial Type Strains, Phase II (KMG-II): from individual species to whole genera.</title>
        <authorList>
            <person name="Goeker M."/>
        </authorList>
    </citation>
    <scope>NUCLEOTIDE SEQUENCE [LARGE SCALE GENOMIC DNA]</scope>
    <source>
        <strain evidence="2 3">DSM 28354</strain>
    </source>
</reference>
<sequence length="214" mass="22459">MKLIANLTLLTLSAALLTACSKDDNAVTTQPVQSVTVRDLPADPVSTTASSGTATQPVAATGKYTLYSLRDNKVIANTDSASNKWDIGFRSTSIIVNGGAMRSGQGGANVYTGTFDALTAIPASTTFAQDQSVTQLAVPGGSGNGWYNYSSTTNLVSAIPGRVLLIRTGDGTKYAKLEILSYYLGAPANPTSTTPSRYFTFRYTYQPNGSTTLN</sequence>
<gene>
    <name evidence="2" type="ORF">CLV58_11844</name>
</gene>
<evidence type="ECO:0000313" key="3">
    <source>
        <dbReference type="Proteomes" id="UP000238375"/>
    </source>
</evidence>
<dbReference type="PROSITE" id="PS51257">
    <property type="entry name" value="PROKAR_LIPOPROTEIN"/>
    <property type="match status" value="1"/>
</dbReference>
<evidence type="ECO:0000313" key="2">
    <source>
        <dbReference type="EMBL" id="PRY34173.1"/>
    </source>
</evidence>
<dbReference type="AlphaFoldDB" id="A0A2T0SLB6"/>
<keyword evidence="3" id="KW-1185">Reference proteome</keyword>
<feature type="chain" id="PRO_5015512345" evidence="1">
    <location>
        <begin position="19"/>
        <end position="214"/>
    </location>
</feature>
<accession>A0A2T0SLB6</accession>
<dbReference type="Pfam" id="PF14064">
    <property type="entry name" value="HmuY"/>
    <property type="match status" value="1"/>
</dbReference>
<proteinExistence type="predicted"/>
<dbReference type="Proteomes" id="UP000238375">
    <property type="component" value="Unassembled WGS sequence"/>
</dbReference>
<dbReference type="InterPro" id="IPR025921">
    <property type="entry name" value="HmuY"/>
</dbReference>
<feature type="signal peptide" evidence="1">
    <location>
        <begin position="1"/>
        <end position="18"/>
    </location>
</feature>
<evidence type="ECO:0000256" key="1">
    <source>
        <dbReference type="SAM" id="SignalP"/>
    </source>
</evidence>
<comment type="caution">
    <text evidence="2">The sequence shown here is derived from an EMBL/GenBank/DDBJ whole genome shotgun (WGS) entry which is preliminary data.</text>
</comment>
<name>A0A2T0SLB6_9BACT</name>